<name>V5G248_BYSSN</name>
<feature type="compositionally biased region" description="Polar residues" evidence="1">
    <location>
        <begin position="148"/>
        <end position="167"/>
    </location>
</feature>
<dbReference type="EMBL" id="BAUL01000105">
    <property type="protein sequence ID" value="GAD94922.1"/>
    <property type="molecule type" value="Genomic_DNA"/>
</dbReference>
<dbReference type="AlphaFoldDB" id="V5G248"/>
<dbReference type="InParanoid" id="V5G248"/>
<keyword evidence="3" id="KW-1185">Reference proteome</keyword>
<dbReference type="HOGENOM" id="CLU_667520_0_0_1"/>
<dbReference type="OrthoDB" id="5429780at2759"/>
<sequence length="395" mass="45259">MRPLEEDMIFLLQPHIGGNRKVSANFQRANICYKLIAFMSGFVTQAFDIPLEEESVEALEYIGFIPSTARLIYDRYVNRPDPDRNPDDLEQYVFGHINSLGPEILTHLWNRKSALLGNGHCPDKLCYSVLSPEPSQRPSKPTHKTQEVESPSESPSGTRRVAVSSSHGNHKYDASSFPFSRGMHSIAMQSEVPPLDDHITLYKGKAEDLCPRDQAIINDDGSVNLVPLLTFPGGDTNWERVPYCWTSEKEMAEAYRQYAARRCSASETCILRIQIPWSFVRRLRKEELWSSPDWKEYIWTCRKMLVPRQKSHKLSNAERIVSHICSRMNEHVIRLPMHDVQTRMTEDDVLRLPSGRKAIQWMFSGAIAELLAREIRGKMHFDIFEPGLRSFPAAA</sequence>
<evidence type="ECO:0000313" key="3">
    <source>
        <dbReference type="Proteomes" id="UP000018001"/>
    </source>
</evidence>
<proteinExistence type="predicted"/>
<dbReference type="Proteomes" id="UP000018001">
    <property type="component" value="Unassembled WGS sequence"/>
</dbReference>
<gene>
    <name evidence="2" type="ORF">PVAR5_3555</name>
</gene>
<protein>
    <submittedName>
        <fullName evidence="2">Uncharacterized protein</fullName>
    </submittedName>
</protein>
<comment type="caution">
    <text evidence="2">The sequence shown here is derived from an EMBL/GenBank/DDBJ whole genome shotgun (WGS) entry which is preliminary data.</text>
</comment>
<evidence type="ECO:0000256" key="1">
    <source>
        <dbReference type="SAM" id="MobiDB-lite"/>
    </source>
</evidence>
<reference evidence="3" key="1">
    <citation type="journal article" date="2014" name="Genome Announc.">
        <title>Draft genome sequence of the formaldehyde-resistant fungus Byssochlamys spectabilis No. 5 (anamorph Paecilomyces variotii No. 5) (NBRC109023).</title>
        <authorList>
            <person name="Oka T."/>
            <person name="Ekino K."/>
            <person name="Fukuda K."/>
            <person name="Nomura Y."/>
        </authorList>
    </citation>
    <scope>NUCLEOTIDE SEQUENCE [LARGE SCALE GENOMIC DNA]</scope>
    <source>
        <strain evidence="3">No. 5 / NBRC 109023</strain>
    </source>
</reference>
<organism evidence="2 3">
    <name type="scientific">Byssochlamys spectabilis (strain No. 5 / NBRC 109023)</name>
    <name type="common">Paecilomyces variotii</name>
    <dbReference type="NCBI Taxonomy" id="1356009"/>
    <lineage>
        <taxon>Eukaryota</taxon>
        <taxon>Fungi</taxon>
        <taxon>Dikarya</taxon>
        <taxon>Ascomycota</taxon>
        <taxon>Pezizomycotina</taxon>
        <taxon>Eurotiomycetes</taxon>
        <taxon>Eurotiomycetidae</taxon>
        <taxon>Eurotiales</taxon>
        <taxon>Thermoascaceae</taxon>
        <taxon>Paecilomyces</taxon>
    </lineage>
</organism>
<evidence type="ECO:0000313" key="2">
    <source>
        <dbReference type="EMBL" id="GAD94922.1"/>
    </source>
</evidence>
<accession>V5G248</accession>
<feature type="region of interest" description="Disordered" evidence="1">
    <location>
        <begin position="132"/>
        <end position="170"/>
    </location>
</feature>